<feature type="compositionally biased region" description="Polar residues" evidence="1">
    <location>
        <begin position="759"/>
        <end position="771"/>
    </location>
</feature>
<evidence type="ECO:0008006" key="4">
    <source>
        <dbReference type="Google" id="ProtNLM"/>
    </source>
</evidence>
<name>A0A232LNW2_9EURO</name>
<dbReference type="AlphaFoldDB" id="A0A232LNW2"/>
<sequence>MDMNRIYVKGMETEAFGKPSKLFTEGGELFQSLSIRGANRPRRARLYGIPLFQPVDQKKRNNRRRIPNPVSLEAVLDEIIGQGVISPDEEPVPEFVDTLRSACRDLAYQLILSRLENQNKTIESPIDDRFGSVVMSIDTPTFNSFLTVEPPAIKIPEMSVVGTPILDSFLISIAELVKNRDGPKLQDFLQIEPPVPEIYERMVLELKARYPSGGQGDTELFKRCEAAAPRTKGGTPWTAFATFMKLYFSFIRDVNVENLLETYNLLKGLVNQCVLALGDSQLGLIVLPTVFYLSKVLAKLAMGLDRRPELVAHLLRQEGRPQRDETAEKVTLVEQSANVVREAFIKCLADRSGIPGGAQGKPEGKRVGIYLMANLCLKLLFQCGKLRNAEQMFASISAQSPPLDYFPASQRVTYLYYLGRYLFSNNLFFPARTALQAAYDQSPRQALKQRHLILTYLIPCNIIMGRFPSRVLLQRPEATVLVDRFGPICQLIMSGDYIAFRRHLSVDSPAAEWFAAKGILLQLRNRCEILVWRSLIRKVFIYGGFHTDPTLQTQRGPPPFLYLHKLEVAVKWLQTRYSTLVSSPTIPQATYKDSQAANSGYGSDIVYIPRDPDFAGLNGFSSQVASKASIDDYLSPEGYFDAEGRWRDNISRFLVDGEPDAEHILHLDELNPYSATPKDATSQQEKPTALIRELESILASLHVQGLIRGYLTHKNPRFAIPGARHRGALPTGFPNVWQTIDSREIEKGKEVPGWVRPPTVSQPGWPSSGNPFNGAGGGRVVNLSGARPVGAQ</sequence>
<comment type="caution">
    <text evidence="2">The sequence shown here is derived from an EMBL/GenBank/DDBJ whole genome shotgun (WGS) entry which is preliminary data.</text>
</comment>
<dbReference type="EMBL" id="NPHW01006382">
    <property type="protein sequence ID" value="OXV05851.1"/>
    <property type="molecule type" value="Genomic_DNA"/>
</dbReference>
<feature type="region of interest" description="Disordered" evidence="1">
    <location>
        <begin position="749"/>
        <end position="792"/>
    </location>
</feature>
<dbReference type="SMART" id="SM00753">
    <property type="entry name" value="PAM"/>
    <property type="match status" value="1"/>
</dbReference>
<evidence type="ECO:0000313" key="3">
    <source>
        <dbReference type="Proteomes" id="UP000243515"/>
    </source>
</evidence>
<dbReference type="GO" id="GO:0003690">
    <property type="term" value="F:double-stranded DNA binding"/>
    <property type="evidence" value="ECO:0007669"/>
    <property type="project" value="InterPro"/>
</dbReference>
<accession>A0A232LNW2</accession>
<dbReference type="OrthoDB" id="5404651at2759"/>
<organism evidence="2 3">
    <name type="scientific">Elaphomyces granulatus</name>
    <dbReference type="NCBI Taxonomy" id="519963"/>
    <lineage>
        <taxon>Eukaryota</taxon>
        <taxon>Fungi</taxon>
        <taxon>Dikarya</taxon>
        <taxon>Ascomycota</taxon>
        <taxon>Pezizomycotina</taxon>
        <taxon>Eurotiomycetes</taxon>
        <taxon>Eurotiomycetidae</taxon>
        <taxon>Eurotiales</taxon>
        <taxon>Elaphomycetaceae</taxon>
        <taxon>Elaphomyces</taxon>
    </lineage>
</organism>
<proteinExistence type="predicted"/>
<evidence type="ECO:0000256" key="1">
    <source>
        <dbReference type="SAM" id="MobiDB-lite"/>
    </source>
</evidence>
<keyword evidence="3" id="KW-1185">Reference proteome</keyword>
<reference evidence="2 3" key="1">
    <citation type="journal article" date="2015" name="Environ. Microbiol.">
        <title>Metagenome sequence of Elaphomyces granulatus from sporocarp tissue reveals Ascomycota ectomycorrhizal fingerprints of genome expansion and a Proteobacteria-rich microbiome.</title>
        <authorList>
            <person name="Quandt C.A."/>
            <person name="Kohler A."/>
            <person name="Hesse C.N."/>
            <person name="Sharpton T.J."/>
            <person name="Martin F."/>
            <person name="Spatafora J.W."/>
        </authorList>
    </citation>
    <scope>NUCLEOTIDE SEQUENCE [LARGE SCALE GENOMIC DNA]</scope>
    <source>
        <strain evidence="2 3">OSC145934</strain>
    </source>
</reference>
<protein>
    <recommendedName>
        <fullName evidence="4">PCI domain-containing protein</fullName>
    </recommendedName>
</protein>
<dbReference type="GO" id="GO:0003723">
    <property type="term" value="F:RNA binding"/>
    <property type="evidence" value="ECO:0007669"/>
    <property type="project" value="InterPro"/>
</dbReference>
<gene>
    <name evidence="2" type="ORF">Egran_06379</name>
</gene>
<evidence type="ECO:0000313" key="2">
    <source>
        <dbReference type="EMBL" id="OXV05851.1"/>
    </source>
</evidence>
<dbReference type="InterPro" id="IPR045114">
    <property type="entry name" value="Csn12-like"/>
</dbReference>
<dbReference type="Proteomes" id="UP000243515">
    <property type="component" value="Unassembled WGS sequence"/>
</dbReference>
<dbReference type="PANTHER" id="PTHR12732:SF8">
    <property type="entry name" value="NUCLEAR MRNA EXPORT PROTEIN THP1"/>
    <property type="match status" value="1"/>
</dbReference>
<dbReference type="PANTHER" id="PTHR12732">
    <property type="entry name" value="UNCHARACTERIZED PROTEASOME COMPONENT REGION PCI-CONTAINING"/>
    <property type="match status" value="1"/>
</dbReference>